<dbReference type="Proteomes" id="UP000005220">
    <property type="component" value="Chromosome 1"/>
</dbReference>
<dbReference type="RefSeq" id="XP_003955171.1">
    <property type="nucleotide sequence ID" value="XM_003955122.1"/>
</dbReference>
<evidence type="ECO:0000256" key="7">
    <source>
        <dbReference type="SAM" id="MobiDB-lite"/>
    </source>
</evidence>
<dbReference type="Pfam" id="PF12755">
    <property type="entry name" value="Vac14_Fab1_bd"/>
    <property type="match status" value="1"/>
</dbReference>
<accession>H2ANT6</accession>
<dbReference type="SUPFAM" id="SSF48371">
    <property type="entry name" value="ARM repeat"/>
    <property type="match status" value="1"/>
</dbReference>
<dbReference type="GO" id="GO:0070772">
    <property type="term" value="C:PAS complex"/>
    <property type="evidence" value="ECO:0007669"/>
    <property type="project" value="EnsemblFungi"/>
</dbReference>
<proteinExistence type="inferred from homology"/>
<dbReference type="OrthoDB" id="5574975at2759"/>
<feature type="domain" description="Vacuolar protein 14 C-terminal Fig4-binding" evidence="8">
    <location>
        <begin position="563"/>
        <end position="737"/>
    </location>
</feature>
<dbReference type="Gene3D" id="1.25.10.10">
    <property type="entry name" value="Leucine-rich Repeat Variant"/>
    <property type="match status" value="3"/>
</dbReference>
<dbReference type="GeneID" id="13886371"/>
<dbReference type="InterPro" id="IPR021841">
    <property type="entry name" value="VAC14_Fig4p-bd"/>
</dbReference>
<dbReference type="InterPro" id="IPR021133">
    <property type="entry name" value="HEAT_type_2"/>
</dbReference>
<feature type="compositionally biased region" description="Basic and acidic residues" evidence="7">
    <location>
        <begin position="863"/>
        <end position="872"/>
    </location>
</feature>
<evidence type="ECO:0000313" key="9">
    <source>
        <dbReference type="EMBL" id="CCF56036.1"/>
    </source>
</evidence>
<dbReference type="STRING" id="1071382.H2ANT6"/>
<evidence type="ECO:0000256" key="5">
    <source>
        <dbReference type="PROSITE-ProRule" id="PRU00103"/>
    </source>
</evidence>
<dbReference type="FunCoup" id="H2ANT6">
    <property type="interactions" value="960"/>
</dbReference>
<evidence type="ECO:0000313" key="10">
    <source>
        <dbReference type="Proteomes" id="UP000005220"/>
    </source>
</evidence>
<dbReference type="PANTHER" id="PTHR16023:SF0">
    <property type="entry name" value="PROTEIN VAC14 HOMOLOG"/>
    <property type="match status" value="1"/>
</dbReference>
<feature type="region of interest" description="Disordered" evidence="7">
    <location>
        <begin position="843"/>
        <end position="872"/>
    </location>
</feature>
<dbReference type="GO" id="GO:0000329">
    <property type="term" value="C:fungal-type vacuole membrane"/>
    <property type="evidence" value="ECO:0007669"/>
    <property type="project" value="EnsemblFungi"/>
</dbReference>
<comment type="similarity">
    <text evidence="2">Belongs to the VAC14 family.</text>
</comment>
<gene>
    <name evidence="9" type="primary">KAFR0A06010</name>
    <name evidence="9" type="ORF">KAFR_0A06010</name>
</gene>
<evidence type="ECO:0000256" key="6">
    <source>
        <dbReference type="SAM" id="Coils"/>
    </source>
</evidence>
<dbReference type="PROSITE" id="PS50077">
    <property type="entry name" value="HEAT_REPEAT"/>
    <property type="match status" value="1"/>
</dbReference>
<dbReference type="KEGG" id="kaf:KAFR_0A06010"/>
<dbReference type="HOGENOM" id="CLU_007740_0_0_1"/>
<dbReference type="GO" id="GO:0042327">
    <property type="term" value="P:positive regulation of phosphorylation"/>
    <property type="evidence" value="ECO:0007669"/>
    <property type="project" value="EnsemblFungi"/>
</dbReference>
<evidence type="ECO:0000256" key="1">
    <source>
        <dbReference type="ARBA" id="ARBA00004308"/>
    </source>
</evidence>
<protein>
    <recommendedName>
        <fullName evidence="8">Vacuolar protein 14 C-terminal Fig4-binding domain-containing protein</fullName>
    </recommendedName>
</protein>
<feature type="coiled-coil region" evidence="6">
    <location>
        <begin position="271"/>
        <end position="305"/>
    </location>
</feature>
<keyword evidence="6" id="KW-0175">Coiled coil</keyword>
<keyword evidence="10" id="KW-1185">Reference proteome</keyword>
<dbReference type="FunFam" id="1.25.10.10:FF:000739">
    <property type="entry name" value="VAC14p Enzyme regulator"/>
    <property type="match status" value="1"/>
</dbReference>
<dbReference type="GO" id="GO:0006661">
    <property type="term" value="P:phosphatidylinositol biosynthetic process"/>
    <property type="evidence" value="ECO:0007669"/>
    <property type="project" value="EnsemblFungi"/>
</dbReference>
<dbReference type="GO" id="GO:1903778">
    <property type="term" value="P:protein localization to vacuolar membrane"/>
    <property type="evidence" value="ECO:0007669"/>
    <property type="project" value="EnsemblFungi"/>
</dbReference>
<sequence length="872" mass="98593">MDKTIAKGLSDKLYEKRKATALQLEKLVKTCVQEGDYTRIDGIIGELCRDYAYALHQPMARNAGLMGLAATAIALGTNDVSKYLRSILPPVLACFGDQNDQVRFYACESLYNIAKIAKGEILLHFNEIFDVLCKISADTENSVRGAAELLDRLIKDIVAERASNYVAIVNNDPHDVPLATRSDSLTGNVYQESYKQDNNLAFSLPKFIPLLTERIYAINPDTRVFLVDWIKVLLNAPGLELISFLPSFLGGLFVFLGDSHKDVRNVTHALIDLLLHEIKRISALKEELRKQHNDQLKLLEEKNEAPAKKEDGMLIAEKKKSLISAFGELSMENTPVAQETVNFDAGSHPPSITAAREMTLKEDLRNGEEYTPGQDVHLNFPEIIRILVNNLTSSEPEIQSLSLHWMSSILAISPNDFLPFFPKILSSLMNLLSEPNTHITELAQTVNKRLLLLCTEYVKSTKDKPIAYGSIVNNLTLQFFDSKVETKIACLDWLSLIYNKAPDEILEHNDSMFLTLLKSLSDKDSKLIEKAMGFLKSLCSASNDNYLRKFLEEFLNLLRRDSRLLKDRANNIVRKVCTSLPPERVFKVISSILSSYDDITFVRMMIQILSTNLLISPEMFSLRRKLRCADDMMFFNLLFKSWCHNPISVISLCLVSENYELAYSVIQAYANFDLKLNDLLQLDVLVQLFESPVFTRMRLQLLEPQNHPFLYKCLYGLLMILPQSKAFDSLNKRLTSVNIWASQPVYPGTYHKARNISGSLSDPDVSQRSVSQSKLHVQELIDYFTMIVSASVPESAYVNYTESVLPYFGNTYNTQEDYSIQSVNPVKSQFIPELEKSTESAQFLEQPTDSGSAKFRTSSLLSNDREITDSIG</sequence>
<dbReference type="InterPro" id="IPR011989">
    <property type="entry name" value="ARM-like"/>
</dbReference>
<keyword evidence="3" id="KW-0677">Repeat</keyword>
<comment type="subcellular location">
    <subcellularLocation>
        <location evidence="1">Endomembrane system</location>
    </subcellularLocation>
</comment>
<dbReference type="InParanoid" id="H2ANT6"/>
<dbReference type="PANTHER" id="PTHR16023">
    <property type="entry name" value="TAX1 BINDING PROTEIN-RELATED"/>
    <property type="match status" value="1"/>
</dbReference>
<evidence type="ECO:0000256" key="3">
    <source>
        <dbReference type="ARBA" id="ARBA00022737"/>
    </source>
</evidence>
<feature type="compositionally biased region" description="Polar residues" evidence="7">
    <location>
        <begin position="843"/>
        <end position="862"/>
    </location>
</feature>
<keyword evidence="4" id="KW-0472">Membrane</keyword>
<dbReference type="InterPro" id="IPR016024">
    <property type="entry name" value="ARM-type_fold"/>
</dbReference>
<dbReference type="GO" id="GO:0071474">
    <property type="term" value="P:cellular hyperosmotic response"/>
    <property type="evidence" value="ECO:0007669"/>
    <property type="project" value="EnsemblFungi"/>
</dbReference>
<reference evidence="9 10" key="1">
    <citation type="journal article" date="2011" name="Proc. Natl. Acad. Sci. U.S.A.">
        <title>Evolutionary erosion of yeast sex chromosomes by mating-type switching accidents.</title>
        <authorList>
            <person name="Gordon J.L."/>
            <person name="Armisen D."/>
            <person name="Proux-Wera E."/>
            <person name="Oheigeartaigh S.S."/>
            <person name="Byrne K.P."/>
            <person name="Wolfe K.H."/>
        </authorList>
    </citation>
    <scope>NUCLEOTIDE SEQUENCE [LARGE SCALE GENOMIC DNA]</scope>
    <source>
        <strain evidence="10">ATCC 22294 / BCRC 22015 / CBS 2517 / CECT 1963 / NBRC 1671 / NRRL Y-8276</strain>
    </source>
</reference>
<organism evidence="9 10">
    <name type="scientific">Kazachstania africana (strain ATCC 22294 / BCRC 22015 / CBS 2517 / CECT 1963 / NBRC 1671 / NRRL Y-8276)</name>
    <name type="common">Yeast</name>
    <name type="synonym">Kluyveromyces africanus</name>
    <dbReference type="NCBI Taxonomy" id="1071382"/>
    <lineage>
        <taxon>Eukaryota</taxon>
        <taxon>Fungi</taxon>
        <taxon>Dikarya</taxon>
        <taxon>Ascomycota</taxon>
        <taxon>Saccharomycotina</taxon>
        <taxon>Saccharomycetes</taxon>
        <taxon>Saccharomycetales</taxon>
        <taxon>Saccharomycetaceae</taxon>
        <taxon>Kazachstania</taxon>
    </lineage>
</organism>
<dbReference type="AlphaFoldDB" id="H2ANT6"/>
<dbReference type="InterPro" id="IPR026825">
    <property type="entry name" value="Vac14"/>
</dbReference>
<dbReference type="EMBL" id="HE650821">
    <property type="protein sequence ID" value="CCF56036.1"/>
    <property type="molecule type" value="Genomic_DNA"/>
</dbReference>
<evidence type="ECO:0000259" key="8">
    <source>
        <dbReference type="Pfam" id="PF11916"/>
    </source>
</evidence>
<dbReference type="Pfam" id="PF11916">
    <property type="entry name" value="Vac14_Fig4_bd"/>
    <property type="match status" value="1"/>
</dbReference>
<dbReference type="GO" id="GO:0010008">
    <property type="term" value="C:endosome membrane"/>
    <property type="evidence" value="ECO:0007669"/>
    <property type="project" value="TreeGrafter"/>
</dbReference>
<dbReference type="GO" id="GO:0042802">
    <property type="term" value="F:identical protein binding"/>
    <property type="evidence" value="ECO:0007669"/>
    <property type="project" value="EnsemblFungi"/>
</dbReference>
<feature type="repeat" description="HEAT" evidence="5">
    <location>
        <begin position="87"/>
        <end position="125"/>
    </location>
</feature>
<evidence type="ECO:0000256" key="4">
    <source>
        <dbReference type="ARBA" id="ARBA00023136"/>
    </source>
</evidence>
<dbReference type="eggNOG" id="KOG0212">
    <property type="taxonomic scope" value="Eukaryota"/>
</dbReference>
<dbReference type="GO" id="GO:0030674">
    <property type="term" value="F:protein-macromolecule adaptor activity"/>
    <property type="evidence" value="ECO:0007669"/>
    <property type="project" value="EnsemblFungi"/>
</dbReference>
<evidence type="ECO:0000256" key="2">
    <source>
        <dbReference type="ARBA" id="ARBA00010225"/>
    </source>
</evidence>
<name>H2ANT6_KAZAF</name>